<dbReference type="Proteomes" id="UP000256645">
    <property type="component" value="Unassembled WGS sequence"/>
</dbReference>
<protein>
    <submittedName>
        <fullName evidence="2">Putative stress response protein ish1</fullName>
    </submittedName>
</protein>
<organism evidence="2 3">
    <name type="scientific">Coleophoma cylindrospora</name>
    <dbReference type="NCBI Taxonomy" id="1849047"/>
    <lineage>
        <taxon>Eukaryota</taxon>
        <taxon>Fungi</taxon>
        <taxon>Dikarya</taxon>
        <taxon>Ascomycota</taxon>
        <taxon>Pezizomycotina</taxon>
        <taxon>Leotiomycetes</taxon>
        <taxon>Helotiales</taxon>
        <taxon>Dermateaceae</taxon>
        <taxon>Coleophoma</taxon>
    </lineage>
</organism>
<feature type="signal peptide" evidence="1">
    <location>
        <begin position="1"/>
        <end position="19"/>
    </location>
</feature>
<comment type="caution">
    <text evidence="2">The sequence shown here is derived from an EMBL/GenBank/DDBJ whole genome shotgun (WGS) entry which is preliminary data.</text>
</comment>
<reference evidence="2 3" key="1">
    <citation type="journal article" date="2018" name="IMA Fungus">
        <title>IMA Genome-F 9: Draft genome sequence of Annulohypoxylon stygium, Aspergillus mulundensis, Berkeleyomyces basicola (syn. Thielaviopsis basicola), Ceratocystis smalleyi, two Cercospora beticola strains, Coleophoma cylindrospora, Fusarium fracticaudum, Phialophora cf. hyalina, and Morchella septimelata.</title>
        <authorList>
            <person name="Wingfield B.D."/>
            <person name="Bills G.F."/>
            <person name="Dong Y."/>
            <person name="Huang W."/>
            <person name="Nel W.J."/>
            <person name="Swalarsk-Parry B.S."/>
            <person name="Vaghefi N."/>
            <person name="Wilken P.M."/>
            <person name="An Z."/>
            <person name="de Beer Z.W."/>
            <person name="De Vos L."/>
            <person name="Chen L."/>
            <person name="Duong T.A."/>
            <person name="Gao Y."/>
            <person name="Hammerbacher A."/>
            <person name="Kikkert J.R."/>
            <person name="Li Y."/>
            <person name="Li H."/>
            <person name="Li K."/>
            <person name="Li Q."/>
            <person name="Liu X."/>
            <person name="Ma X."/>
            <person name="Naidoo K."/>
            <person name="Pethybridge S.J."/>
            <person name="Sun J."/>
            <person name="Steenkamp E.T."/>
            <person name="van der Nest M.A."/>
            <person name="van Wyk S."/>
            <person name="Wingfield M.J."/>
            <person name="Xiong C."/>
            <person name="Yue Q."/>
            <person name="Zhang X."/>
        </authorList>
    </citation>
    <scope>NUCLEOTIDE SEQUENCE [LARGE SCALE GENOMIC DNA]</scope>
    <source>
        <strain evidence="2 3">BP6252</strain>
    </source>
</reference>
<gene>
    <name evidence="2" type="ORF">BP6252_00949</name>
</gene>
<accession>A0A3D8SRJ1</accession>
<dbReference type="EMBL" id="PDLM01000001">
    <property type="protein sequence ID" value="RDW88917.1"/>
    <property type="molecule type" value="Genomic_DNA"/>
</dbReference>
<dbReference type="OrthoDB" id="2527403at2759"/>
<dbReference type="AlphaFoldDB" id="A0A3D8SRJ1"/>
<evidence type="ECO:0000313" key="2">
    <source>
        <dbReference type="EMBL" id="RDW88917.1"/>
    </source>
</evidence>
<name>A0A3D8SRJ1_9HELO</name>
<dbReference type="Pfam" id="PF10281">
    <property type="entry name" value="Ish1"/>
    <property type="match status" value="7"/>
</dbReference>
<proteinExistence type="predicted"/>
<keyword evidence="3" id="KW-1185">Reference proteome</keyword>
<evidence type="ECO:0000256" key="1">
    <source>
        <dbReference type="SAM" id="SignalP"/>
    </source>
</evidence>
<keyword evidence="1" id="KW-0732">Signal</keyword>
<feature type="chain" id="PRO_5017560374" evidence="1">
    <location>
        <begin position="20"/>
        <end position="576"/>
    </location>
</feature>
<evidence type="ECO:0000313" key="3">
    <source>
        <dbReference type="Proteomes" id="UP000256645"/>
    </source>
</evidence>
<sequence length="576" mass="62847">MKLFAQLLVLGLAAEVTVASTWFSKAVYNKWHETELERWLSDNNVPYPTPADRKDLETLVKDNWQSKVASPYNDWEPSQLTSFLKHKGVESKEAAEASKDGLIAQVKNYWYETEDKAEDAWSSVKDWVFDSWTDSQLKAFADRHGIPVPQPRKRDTLLQKIRSNYESAAKKAGETAAYPGNWIYETWTESDLKEWLDSHGIPAPQPTSRDKLIASVRRNARLASLKMADAQASASASAAATAQTLSDQLLDAWSDSQIKEWLDKNNIPVPQGSKKNELVAIARKHRAAFMGDSASASAKSAATKASASGASAFGAATSSAGNQYAKASNDAQLMAEDAWNSAVGTWSESRLKAYLDARGIPVPQSGKKDELLAAVRLNKHKAATGWSAWTYDTWTYDNLKNYLVSSGNEAAQKAGNKAGATREDLVSAAQDAYASASKTGGSAFASVTSYLSQQTDAAKDTAFDTWSESDLKSYLDSYGVKVPQGSNKNEMIAFARRQRTWFQYGTTTPSGTLWAKLQNAGNWAMDQLSIGAAAGRKQASYQGEKAADRVKEGATYATNRAGEAAQKAGDRIKEEL</sequence>
<dbReference type="STRING" id="1849047.A0A3D8SRJ1"/>
<dbReference type="InterPro" id="IPR018803">
    <property type="entry name" value="Ish1/Msc1-like"/>
</dbReference>